<feature type="binding site" evidence="3">
    <location>
        <position position="26"/>
    </location>
    <ligand>
        <name>a divalent metal cation</name>
        <dbReference type="ChEBI" id="CHEBI:60240"/>
    </ligand>
</feature>
<gene>
    <name evidence="5" type="ORF">NS331_21015</name>
</gene>
<feature type="domain" description="SMP-30/Gluconolactonase/LRE-like region" evidence="4">
    <location>
        <begin position="24"/>
        <end position="286"/>
    </location>
</feature>
<dbReference type="EMBL" id="LDSL01000145">
    <property type="protein sequence ID" value="KTT15392.1"/>
    <property type="molecule type" value="Genomic_DNA"/>
</dbReference>
<proteinExistence type="inferred from homology"/>
<comment type="similarity">
    <text evidence="1">Belongs to the SMP-30/CGR1 family.</text>
</comment>
<feature type="active site" description="Proton donor/acceptor" evidence="2">
    <location>
        <position position="227"/>
    </location>
</feature>
<accession>A0A147GNJ2</accession>
<evidence type="ECO:0000256" key="3">
    <source>
        <dbReference type="PIRSR" id="PIRSR605511-2"/>
    </source>
</evidence>
<dbReference type="GO" id="GO:0005509">
    <property type="term" value="F:calcium ion binding"/>
    <property type="evidence" value="ECO:0007669"/>
    <property type="project" value="TreeGrafter"/>
</dbReference>
<dbReference type="PRINTS" id="PR01790">
    <property type="entry name" value="SMP30FAMILY"/>
</dbReference>
<protein>
    <submittedName>
        <fullName evidence="5">Gluconolactonase</fullName>
    </submittedName>
</protein>
<keyword evidence="6" id="KW-1185">Reference proteome</keyword>
<dbReference type="InterPro" id="IPR011042">
    <property type="entry name" value="6-blade_b-propeller_TolB-like"/>
</dbReference>
<feature type="binding site" evidence="3">
    <location>
        <position position="165"/>
    </location>
    <ligand>
        <name>a divalent metal cation</name>
        <dbReference type="ChEBI" id="CHEBI:60240"/>
    </ligand>
</feature>
<dbReference type="Gene3D" id="2.120.10.30">
    <property type="entry name" value="TolB, C-terminal domain"/>
    <property type="match status" value="1"/>
</dbReference>
<evidence type="ECO:0000259" key="4">
    <source>
        <dbReference type="Pfam" id="PF08450"/>
    </source>
</evidence>
<comment type="caution">
    <text evidence="5">The sequence shown here is derived from an EMBL/GenBank/DDBJ whole genome shotgun (WGS) entry which is preliminary data.</text>
</comment>
<feature type="binding site" evidence="3">
    <location>
        <position position="113"/>
    </location>
    <ligand>
        <name>substrate</name>
    </ligand>
</feature>
<dbReference type="GO" id="GO:0019853">
    <property type="term" value="P:L-ascorbic acid biosynthetic process"/>
    <property type="evidence" value="ECO:0007669"/>
    <property type="project" value="TreeGrafter"/>
</dbReference>
<dbReference type="GO" id="GO:0004341">
    <property type="term" value="F:gluconolactonase activity"/>
    <property type="evidence" value="ECO:0007669"/>
    <property type="project" value="TreeGrafter"/>
</dbReference>
<dbReference type="AlphaFoldDB" id="A0A147GNJ2"/>
<comment type="cofactor">
    <cofactor evidence="3">
        <name>Zn(2+)</name>
        <dbReference type="ChEBI" id="CHEBI:29105"/>
    </cofactor>
    <text evidence="3">Binds 1 divalent metal cation per subunit.</text>
</comment>
<dbReference type="PATRIC" id="fig|433924.3.peg.1236"/>
<evidence type="ECO:0000313" key="6">
    <source>
        <dbReference type="Proteomes" id="UP000072741"/>
    </source>
</evidence>
<evidence type="ECO:0000256" key="1">
    <source>
        <dbReference type="ARBA" id="ARBA00008853"/>
    </source>
</evidence>
<feature type="binding site" evidence="3">
    <location>
        <position position="227"/>
    </location>
    <ligand>
        <name>a divalent metal cation</name>
        <dbReference type="ChEBI" id="CHEBI:60240"/>
    </ligand>
</feature>
<dbReference type="PANTHER" id="PTHR10907">
    <property type="entry name" value="REGUCALCIN"/>
    <property type="match status" value="1"/>
</dbReference>
<dbReference type="InterPro" id="IPR005511">
    <property type="entry name" value="SMP-30"/>
</dbReference>
<dbReference type="OrthoDB" id="9775406at2"/>
<dbReference type="SUPFAM" id="SSF63829">
    <property type="entry name" value="Calcium-dependent phosphotriesterase"/>
    <property type="match status" value="1"/>
</dbReference>
<dbReference type="Pfam" id="PF08450">
    <property type="entry name" value="SGL"/>
    <property type="match status" value="1"/>
</dbReference>
<organism evidence="5 6">
    <name type="scientific">Pseudacidovorax intermedius</name>
    <dbReference type="NCBI Taxonomy" id="433924"/>
    <lineage>
        <taxon>Bacteria</taxon>
        <taxon>Pseudomonadati</taxon>
        <taxon>Pseudomonadota</taxon>
        <taxon>Betaproteobacteria</taxon>
        <taxon>Burkholderiales</taxon>
        <taxon>Comamonadaceae</taxon>
        <taxon>Pseudacidovorax</taxon>
    </lineage>
</organism>
<reference evidence="5 6" key="1">
    <citation type="journal article" date="2016" name="Front. Microbiol.">
        <title>Genomic Resource of Rice Seed Associated Bacteria.</title>
        <authorList>
            <person name="Midha S."/>
            <person name="Bansal K."/>
            <person name="Sharma S."/>
            <person name="Kumar N."/>
            <person name="Patil P.P."/>
            <person name="Chaudhry V."/>
            <person name="Patil P.B."/>
        </authorList>
    </citation>
    <scope>NUCLEOTIDE SEQUENCE [LARGE SCALE GENOMIC DNA]</scope>
    <source>
        <strain evidence="5 6">NS331</strain>
    </source>
</reference>
<evidence type="ECO:0000313" key="5">
    <source>
        <dbReference type="EMBL" id="KTT15392.1"/>
    </source>
</evidence>
<keyword evidence="3" id="KW-0862">Zinc</keyword>
<dbReference type="PANTHER" id="PTHR10907:SF47">
    <property type="entry name" value="REGUCALCIN"/>
    <property type="match status" value="1"/>
</dbReference>
<evidence type="ECO:0000256" key="2">
    <source>
        <dbReference type="PIRSR" id="PIRSR605511-1"/>
    </source>
</evidence>
<dbReference type="InterPro" id="IPR013658">
    <property type="entry name" value="SGL"/>
</dbReference>
<feature type="binding site" evidence="3">
    <location>
        <position position="115"/>
    </location>
    <ligand>
        <name>substrate</name>
    </ligand>
</feature>
<sequence>MADPTPNPSDTAGWTALPGSDCALGESPFWHPHERALYWLDIPGRQALRTRGDIAGGQAVVERWALPQEPGCMAPARRGGLVIALRDGIYRAREWGGALQCIAAFDHDTATMRFNDGKCDPQGRLWAGTLQEPKDRPIAALYCIDARGGGPARVQKMAGEAITANGLVLVPERGCVYWADTAAHAVRAYDWTDPPHALTGERLFRQFDPKPAGWTPESGVPYDGRPDGATLDRDGRYWVAMFEGGQLQALDAEGRTLERLPVPARCPTMPCFGGDDLCTLFVTTARKGRPAAELARQPMAGQVLWRRMAAPGRPVAFFED</sequence>
<dbReference type="Proteomes" id="UP000072741">
    <property type="component" value="Unassembled WGS sequence"/>
</dbReference>
<keyword evidence="3" id="KW-0479">Metal-binding</keyword>
<name>A0A147GNJ2_9BURK</name>
<dbReference type="RefSeq" id="WP_058643890.1">
    <property type="nucleotide sequence ID" value="NZ_LDSL01000145.1"/>
</dbReference>